<dbReference type="InterPro" id="IPR051218">
    <property type="entry name" value="Sec_MonoDiacylglyc_Lipase"/>
</dbReference>
<evidence type="ECO:0000313" key="1">
    <source>
        <dbReference type="EMBL" id="MRX54337.1"/>
    </source>
</evidence>
<dbReference type="GO" id="GO:0006629">
    <property type="term" value="P:lipid metabolic process"/>
    <property type="evidence" value="ECO:0007669"/>
    <property type="project" value="InterPro"/>
</dbReference>
<reference evidence="1 2" key="1">
    <citation type="submission" date="2019-11" db="EMBL/GenBank/DDBJ databases">
        <title>Bacillus idriensis genome.</title>
        <authorList>
            <person name="Konopka E.N."/>
            <person name="Newman J.D."/>
        </authorList>
    </citation>
    <scope>NUCLEOTIDE SEQUENCE [LARGE SCALE GENOMIC DNA]</scope>
    <source>
        <strain evidence="1 2">DSM 19097</strain>
    </source>
</reference>
<proteinExistence type="predicted"/>
<dbReference type="PANTHER" id="PTHR45856">
    <property type="entry name" value="ALPHA/BETA-HYDROLASES SUPERFAMILY PROTEIN"/>
    <property type="match status" value="1"/>
</dbReference>
<evidence type="ECO:0000313" key="2">
    <source>
        <dbReference type="Proteomes" id="UP000441585"/>
    </source>
</evidence>
<dbReference type="PANTHER" id="PTHR45856:SF24">
    <property type="entry name" value="FUNGAL LIPASE-LIKE DOMAIN-CONTAINING PROTEIN"/>
    <property type="match status" value="1"/>
</dbReference>
<dbReference type="InterPro" id="IPR029058">
    <property type="entry name" value="AB_hydrolase_fold"/>
</dbReference>
<comment type="caution">
    <text evidence="1">The sequence shown here is derived from an EMBL/GenBank/DDBJ whole genome shotgun (WGS) entry which is preliminary data.</text>
</comment>
<dbReference type="AlphaFoldDB" id="A0A6I2MAH4"/>
<name>A0A6I2MAH4_9BACI</name>
<protein>
    <submittedName>
        <fullName evidence="1">Uncharacterized protein</fullName>
    </submittedName>
</protein>
<dbReference type="CDD" id="cd00741">
    <property type="entry name" value="Lipase"/>
    <property type="match status" value="1"/>
</dbReference>
<dbReference type="EMBL" id="WKKF01000002">
    <property type="protein sequence ID" value="MRX54337.1"/>
    <property type="molecule type" value="Genomic_DNA"/>
</dbReference>
<organism evidence="1 2">
    <name type="scientific">Metabacillus idriensis</name>
    <dbReference type="NCBI Taxonomy" id="324768"/>
    <lineage>
        <taxon>Bacteria</taxon>
        <taxon>Bacillati</taxon>
        <taxon>Bacillota</taxon>
        <taxon>Bacilli</taxon>
        <taxon>Bacillales</taxon>
        <taxon>Bacillaceae</taxon>
        <taxon>Metabacillus</taxon>
    </lineage>
</organism>
<dbReference type="SUPFAM" id="SSF53474">
    <property type="entry name" value="alpha/beta-Hydrolases"/>
    <property type="match status" value="1"/>
</dbReference>
<sequence>MDTYRIRDELYHRLSQFAYNDKHIKKFNLRFEDGKQNWSIIGKEDFLLNDEDTGFNAVIYKNNNEIVISFRGTEGDQLFGDGWKDIVADVQYVVAKDKVDKFGLNMHTSGDKINIDFHQKNQFRQSENLVAAVKEKYPNANISVTGHSLGGALASYSAAMTDVNAVTFNSPSVVELLPKEKQMQVAEGKFDKQIVNYVHPRDSISAGAFKPYERHIGSTYYIGTLYEYENTNTNPITRFLKSISDDNYHALDHYSFDAFGNINNSILTNVLTGKVSWQSPRFFSSTVASIEVTPDDLENTAKQLDEYVSRVEDLCHDIKRSANMLDNIKRSDYIIDEVIHSAQDFNEWFNQRTLEIKHKLNSAAVAYVEADKLHGQ</sequence>
<dbReference type="RefSeq" id="WP_154318531.1">
    <property type="nucleotide sequence ID" value="NZ_CAJGAA010000002.1"/>
</dbReference>
<dbReference type="Pfam" id="PF26363">
    <property type="entry name" value="Phospholipase-like"/>
    <property type="match status" value="1"/>
</dbReference>
<keyword evidence="2" id="KW-1185">Reference proteome</keyword>
<dbReference type="Gene3D" id="3.40.50.1820">
    <property type="entry name" value="alpha/beta hydrolase"/>
    <property type="match status" value="1"/>
</dbReference>
<accession>A0A6I2MAH4</accession>
<gene>
    <name evidence="1" type="ORF">GJU41_10160</name>
</gene>
<dbReference type="Proteomes" id="UP000441585">
    <property type="component" value="Unassembled WGS sequence"/>
</dbReference>